<dbReference type="PANTHER" id="PTHR43096">
    <property type="entry name" value="DNAJ HOMOLOG 1, MITOCHONDRIAL-RELATED"/>
    <property type="match status" value="1"/>
</dbReference>
<protein>
    <recommendedName>
        <fullName evidence="9">Chaperone protein DnaJ</fullName>
    </recommendedName>
</protein>
<dbReference type="InterPro" id="IPR001305">
    <property type="entry name" value="HSP_DnaJ_Cys-rich_dom"/>
</dbReference>
<dbReference type="InterPro" id="IPR036410">
    <property type="entry name" value="HSP_DnaJ_Cys-rich_dom_sf"/>
</dbReference>
<comment type="similarity">
    <text evidence="9">Belongs to the DnaJ family.</text>
</comment>
<organism evidence="14 15">
    <name type="scientific">Microbispora corallina</name>
    <dbReference type="NCBI Taxonomy" id="83302"/>
    <lineage>
        <taxon>Bacteria</taxon>
        <taxon>Bacillati</taxon>
        <taxon>Actinomycetota</taxon>
        <taxon>Actinomycetes</taxon>
        <taxon>Streptosporangiales</taxon>
        <taxon>Streptosporangiaceae</taxon>
        <taxon>Microbispora</taxon>
    </lineage>
</organism>
<dbReference type="CDD" id="cd10719">
    <property type="entry name" value="DnaJ_zf"/>
    <property type="match status" value="1"/>
</dbReference>
<dbReference type="PROSITE" id="PS00636">
    <property type="entry name" value="DNAJ_1"/>
    <property type="match status" value="1"/>
</dbReference>
<dbReference type="Pfam" id="PF00226">
    <property type="entry name" value="DnaJ"/>
    <property type="match status" value="1"/>
</dbReference>
<dbReference type="Proteomes" id="UP000603904">
    <property type="component" value="Unassembled WGS sequence"/>
</dbReference>
<dbReference type="InterPro" id="IPR002939">
    <property type="entry name" value="DnaJ_C"/>
</dbReference>
<keyword evidence="5 9" id="KW-0863">Zinc-finger</keyword>
<dbReference type="PRINTS" id="PR00625">
    <property type="entry name" value="JDOMAIN"/>
</dbReference>
<evidence type="ECO:0000256" key="8">
    <source>
        <dbReference type="ARBA" id="ARBA00023186"/>
    </source>
</evidence>
<dbReference type="Pfam" id="PF00684">
    <property type="entry name" value="DnaJ_CXXCXGXG"/>
    <property type="match status" value="1"/>
</dbReference>
<keyword evidence="2 9" id="KW-0235">DNA replication</keyword>
<evidence type="ECO:0000313" key="15">
    <source>
        <dbReference type="Proteomes" id="UP000603904"/>
    </source>
</evidence>
<feature type="binding site" evidence="9">
    <location>
        <position position="202"/>
    </location>
    <ligand>
        <name>Zn(2+)</name>
        <dbReference type="ChEBI" id="CHEBI:29105"/>
        <label>1</label>
    </ligand>
</feature>
<evidence type="ECO:0000256" key="6">
    <source>
        <dbReference type="ARBA" id="ARBA00022833"/>
    </source>
</evidence>
<keyword evidence="1 9" id="KW-0963">Cytoplasm</keyword>
<feature type="binding site" evidence="9">
    <location>
        <position position="142"/>
    </location>
    <ligand>
        <name>Zn(2+)</name>
        <dbReference type="ChEBI" id="CHEBI:29105"/>
        <label>1</label>
    </ligand>
</feature>
<comment type="domain">
    <text evidence="9">The J domain is necessary and sufficient to stimulate DnaK ATPase activity. Zinc center 1 plays an important role in the autonomous, DnaK-independent chaperone activity of DnaJ. Zinc center 2 is essential for interaction with DnaK and for DnaJ activity.</text>
</comment>
<feature type="binding site" evidence="9">
    <location>
        <position position="188"/>
    </location>
    <ligand>
        <name>Zn(2+)</name>
        <dbReference type="ChEBI" id="CHEBI:29105"/>
        <label>2</label>
    </ligand>
</feature>
<dbReference type="InterPro" id="IPR036869">
    <property type="entry name" value="J_dom_sf"/>
</dbReference>
<comment type="caution">
    <text evidence="14">The sequence shown here is derived from an EMBL/GenBank/DDBJ whole genome shotgun (WGS) entry which is preliminary data.</text>
</comment>
<feature type="binding site" evidence="9">
    <location>
        <position position="145"/>
    </location>
    <ligand>
        <name>Zn(2+)</name>
        <dbReference type="ChEBI" id="CHEBI:29105"/>
        <label>1</label>
    </ligand>
</feature>
<dbReference type="InterPro" id="IPR018253">
    <property type="entry name" value="DnaJ_domain_CS"/>
</dbReference>
<dbReference type="NCBIfam" id="TIGR02349">
    <property type="entry name" value="DnaJ_bact"/>
    <property type="match status" value="1"/>
</dbReference>
<keyword evidence="6 9" id="KW-0862">Zinc</keyword>
<feature type="repeat" description="CXXCXGXG motif" evidence="9">
    <location>
        <begin position="142"/>
        <end position="149"/>
    </location>
</feature>
<accession>A0ABQ4FS40</accession>
<keyword evidence="15" id="KW-1185">Reference proteome</keyword>
<dbReference type="SUPFAM" id="SSF57938">
    <property type="entry name" value="DnaJ/Hsp40 cysteine-rich domain"/>
    <property type="match status" value="1"/>
</dbReference>
<dbReference type="HAMAP" id="MF_01152">
    <property type="entry name" value="DnaJ"/>
    <property type="match status" value="1"/>
</dbReference>
<evidence type="ECO:0000313" key="14">
    <source>
        <dbReference type="EMBL" id="GIH37631.1"/>
    </source>
</evidence>
<evidence type="ECO:0000256" key="5">
    <source>
        <dbReference type="ARBA" id="ARBA00022771"/>
    </source>
</evidence>
<comment type="subcellular location">
    <subcellularLocation>
        <location evidence="9">Cytoplasm</location>
    </subcellularLocation>
</comment>
<evidence type="ECO:0000256" key="2">
    <source>
        <dbReference type="ARBA" id="ARBA00022705"/>
    </source>
</evidence>
<evidence type="ECO:0000259" key="12">
    <source>
        <dbReference type="PROSITE" id="PS50076"/>
    </source>
</evidence>
<feature type="binding site" evidence="9">
    <location>
        <position position="185"/>
    </location>
    <ligand>
        <name>Zn(2+)</name>
        <dbReference type="ChEBI" id="CHEBI:29105"/>
        <label>2</label>
    </ligand>
</feature>
<dbReference type="CDD" id="cd06257">
    <property type="entry name" value="DnaJ"/>
    <property type="match status" value="1"/>
</dbReference>
<dbReference type="NCBIfam" id="NF008035">
    <property type="entry name" value="PRK10767.1"/>
    <property type="match status" value="1"/>
</dbReference>
<name>A0ABQ4FS40_9ACTN</name>
<feature type="repeat" description="CXXCXGXG motif" evidence="9">
    <location>
        <begin position="159"/>
        <end position="166"/>
    </location>
</feature>
<dbReference type="EMBL" id="BOOC01000002">
    <property type="protein sequence ID" value="GIH37631.1"/>
    <property type="molecule type" value="Genomic_DNA"/>
</dbReference>
<feature type="binding site" evidence="9">
    <location>
        <position position="159"/>
    </location>
    <ligand>
        <name>Zn(2+)</name>
        <dbReference type="ChEBI" id="CHEBI:29105"/>
        <label>2</label>
    </ligand>
</feature>
<sequence length="377" mass="40660">MSNDYYATLGVRRDASQEEIKKAYRRLARELHPDVNPDPETQERFKEITQAYEVLSDASKRRMYDLGADPFGGGAGAGAGGFGAGFPFSDIMDAFFGSAGTARGPRSRARRGRNATIRVELDLSEAAFGTTREIVVDTAVLCEVCQGSGAAAGTHPDTCDMCHGRGEVSQVTRSFLGQVMTSRPCPQCGGYGSVIRHPCMECSGEGRVRTRRTIKVRIPAGVEDGTHIQLAGEGEIGPGGGPPGDLFLEIVERPHAIFERRGDDLHCTVHIPMTAAALGTSISIETLDGPEDIDVRPGTQAGQVIPLYGKGVQRLNENGRGDLLIHVNVETPTKLDPPQEELLKELAKLRGEERPPGKFSPGQQGFFSRLRDAFNGR</sequence>
<keyword evidence="7 9" id="KW-0346">Stress response</keyword>
<evidence type="ECO:0000256" key="4">
    <source>
        <dbReference type="ARBA" id="ARBA00022737"/>
    </source>
</evidence>
<dbReference type="Gene3D" id="2.60.260.20">
    <property type="entry name" value="Urease metallochaperone UreE, N-terminal domain"/>
    <property type="match status" value="2"/>
</dbReference>
<dbReference type="InterPro" id="IPR008971">
    <property type="entry name" value="HSP40/DnaJ_pept-bd"/>
</dbReference>
<dbReference type="RefSeq" id="WP_036322294.1">
    <property type="nucleotide sequence ID" value="NZ_BAAAGP010000001.1"/>
</dbReference>
<feature type="binding site" evidence="9">
    <location>
        <position position="199"/>
    </location>
    <ligand>
        <name>Zn(2+)</name>
        <dbReference type="ChEBI" id="CHEBI:29105"/>
        <label>1</label>
    </ligand>
</feature>
<dbReference type="NCBIfam" id="NF010871">
    <property type="entry name" value="PRK14278.1"/>
    <property type="match status" value="1"/>
</dbReference>
<dbReference type="SUPFAM" id="SSF49493">
    <property type="entry name" value="HSP40/DnaJ peptide-binding domain"/>
    <property type="match status" value="2"/>
</dbReference>
<dbReference type="PROSITE" id="PS50076">
    <property type="entry name" value="DNAJ_2"/>
    <property type="match status" value="1"/>
</dbReference>
<dbReference type="InterPro" id="IPR012724">
    <property type="entry name" value="DnaJ"/>
</dbReference>
<feature type="repeat" description="CXXCXGXG motif" evidence="9">
    <location>
        <begin position="185"/>
        <end position="192"/>
    </location>
</feature>
<evidence type="ECO:0000259" key="13">
    <source>
        <dbReference type="PROSITE" id="PS51188"/>
    </source>
</evidence>
<comment type="cofactor">
    <cofactor evidence="9">
        <name>Zn(2+)</name>
        <dbReference type="ChEBI" id="CHEBI:29105"/>
    </cofactor>
    <text evidence="9">Binds 2 Zn(2+) ions per monomer.</text>
</comment>
<dbReference type="SUPFAM" id="SSF46565">
    <property type="entry name" value="Chaperone J-domain"/>
    <property type="match status" value="1"/>
</dbReference>
<evidence type="ECO:0000256" key="1">
    <source>
        <dbReference type="ARBA" id="ARBA00022490"/>
    </source>
</evidence>
<keyword evidence="8 9" id="KW-0143">Chaperone</keyword>
<comment type="function">
    <text evidence="9">Participates actively in the response to hyperosmotic and heat shock by preventing the aggregation of stress-denatured proteins and by disaggregating proteins, also in an autonomous, DnaK-independent fashion. Unfolded proteins bind initially to DnaJ; upon interaction with the DnaJ-bound protein, DnaK hydrolyzes its bound ATP, resulting in the formation of a stable complex. GrpE releases ADP from DnaK; ATP binding to DnaK triggers the release of the substrate protein, thus completing the reaction cycle. Several rounds of ATP-dependent interactions between DnaJ, DnaK and GrpE are required for fully efficient folding. Also involved, together with DnaK and GrpE, in the DNA replication of plasmids through activation of initiation proteins.</text>
</comment>
<evidence type="ECO:0000256" key="11">
    <source>
        <dbReference type="SAM" id="MobiDB-lite"/>
    </source>
</evidence>
<keyword evidence="4 9" id="KW-0677">Repeat</keyword>
<dbReference type="Pfam" id="PF01556">
    <property type="entry name" value="DnaJ_C"/>
    <property type="match status" value="1"/>
</dbReference>
<feature type="binding site" evidence="9">
    <location>
        <position position="162"/>
    </location>
    <ligand>
        <name>Zn(2+)</name>
        <dbReference type="ChEBI" id="CHEBI:29105"/>
        <label>2</label>
    </ligand>
</feature>
<comment type="subunit">
    <text evidence="9">Homodimer.</text>
</comment>
<keyword evidence="3 9" id="KW-0479">Metal-binding</keyword>
<dbReference type="PROSITE" id="PS51188">
    <property type="entry name" value="ZF_CR"/>
    <property type="match status" value="1"/>
</dbReference>
<feature type="domain" description="J" evidence="12">
    <location>
        <begin position="4"/>
        <end position="68"/>
    </location>
</feature>
<gene>
    <name evidence="14" type="primary">dnaJ2</name>
    <name evidence="9" type="synonym">dnaJ</name>
    <name evidence="14" type="ORF">Mco01_06310</name>
</gene>
<dbReference type="CDD" id="cd10747">
    <property type="entry name" value="DnaJ_C"/>
    <property type="match status" value="1"/>
</dbReference>
<feature type="repeat" description="CXXCXGXG motif" evidence="9">
    <location>
        <begin position="199"/>
        <end position="206"/>
    </location>
</feature>
<feature type="region of interest" description="Disordered" evidence="11">
    <location>
        <begin position="351"/>
        <end position="377"/>
    </location>
</feature>
<proteinExistence type="inferred from homology"/>
<feature type="zinc finger region" description="CR-type" evidence="10">
    <location>
        <begin position="129"/>
        <end position="211"/>
    </location>
</feature>
<evidence type="ECO:0000256" key="9">
    <source>
        <dbReference type="HAMAP-Rule" id="MF_01152"/>
    </source>
</evidence>
<dbReference type="PANTHER" id="PTHR43096:SF48">
    <property type="entry name" value="CHAPERONE PROTEIN DNAJ"/>
    <property type="match status" value="1"/>
</dbReference>
<evidence type="ECO:0000256" key="3">
    <source>
        <dbReference type="ARBA" id="ARBA00022723"/>
    </source>
</evidence>
<evidence type="ECO:0000256" key="10">
    <source>
        <dbReference type="PROSITE-ProRule" id="PRU00546"/>
    </source>
</evidence>
<feature type="domain" description="CR-type" evidence="13">
    <location>
        <begin position="129"/>
        <end position="211"/>
    </location>
</feature>
<dbReference type="Gene3D" id="1.10.287.110">
    <property type="entry name" value="DnaJ domain"/>
    <property type="match status" value="1"/>
</dbReference>
<dbReference type="SMART" id="SM00271">
    <property type="entry name" value="DnaJ"/>
    <property type="match status" value="1"/>
</dbReference>
<dbReference type="InterPro" id="IPR001623">
    <property type="entry name" value="DnaJ_domain"/>
</dbReference>
<dbReference type="Gene3D" id="2.10.230.10">
    <property type="entry name" value="Heat shock protein DnaJ, cysteine-rich domain"/>
    <property type="match status" value="1"/>
</dbReference>
<evidence type="ECO:0000256" key="7">
    <source>
        <dbReference type="ARBA" id="ARBA00023016"/>
    </source>
</evidence>
<reference evidence="14 15" key="1">
    <citation type="submission" date="2021-01" db="EMBL/GenBank/DDBJ databases">
        <title>Whole genome shotgun sequence of Microbispora corallina NBRC 16416.</title>
        <authorList>
            <person name="Komaki H."/>
            <person name="Tamura T."/>
        </authorList>
    </citation>
    <scope>NUCLEOTIDE SEQUENCE [LARGE SCALE GENOMIC DNA]</scope>
    <source>
        <strain evidence="14 15">NBRC 16416</strain>
    </source>
</reference>